<feature type="domain" description="Transposon Tn7 transposition protein TnsD C-terminal" evidence="2">
    <location>
        <begin position="208"/>
        <end position="314"/>
    </location>
</feature>
<dbReference type="Proteomes" id="UP000217696">
    <property type="component" value="Chromosome"/>
</dbReference>
<name>A0A0U5B155_9BACL</name>
<feature type="domain" description="TniQ" evidence="1">
    <location>
        <begin position="6"/>
        <end position="161"/>
    </location>
</feature>
<accession>A0A0U5B155</accession>
<dbReference type="InterPro" id="IPR032750">
    <property type="entry name" value="TnsD_C"/>
</dbReference>
<reference evidence="3 4" key="1">
    <citation type="submission" date="2015-12" db="EMBL/GenBank/DDBJ databases">
        <title>Genome sequence of Aneurinibacillus soli.</title>
        <authorList>
            <person name="Lee J.S."/>
            <person name="Lee K.C."/>
            <person name="Kim K.K."/>
            <person name="Lee B.W."/>
        </authorList>
    </citation>
    <scope>NUCLEOTIDE SEQUENCE [LARGE SCALE GENOMIC DNA]</scope>
    <source>
        <strain evidence="3 4">CB4</strain>
    </source>
</reference>
<evidence type="ECO:0000313" key="4">
    <source>
        <dbReference type="Proteomes" id="UP000217696"/>
    </source>
</evidence>
<dbReference type="EMBL" id="AP017312">
    <property type="protein sequence ID" value="BAU29722.1"/>
    <property type="molecule type" value="Genomic_DNA"/>
</dbReference>
<feature type="domain" description="Transposon Tn7 transposition protein TnsD C-terminal" evidence="2">
    <location>
        <begin position="331"/>
        <end position="435"/>
    </location>
</feature>
<evidence type="ECO:0008006" key="5">
    <source>
        <dbReference type="Google" id="ProtNLM"/>
    </source>
</evidence>
<dbReference type="InterPro" id="IPR009492">
    <property type="entry name" value="TniQ"/>
</dbReference>
<protein>
    <recommendedName>
        <fullName evidence="5">Transposon Tn7 transposition protein TnsD C-termianl domain-containing protein</fullName>
    </recommendedName>
</protein>
<dbReference type="KEGG" id="asoc:CB4_03959"/>
<keyword evidence="4" id="KW-1185">Reference proteome</keyword>
<sequence>MINFLPLIYQDELLFSIVCRYKQMCGMLSKRALEWDLFKIYNRMGRKSVLFPQNLSAFIANLPPASKLSVQEVILNHTMYPFYTAFLSREKSDLVFNGMVKENGKSIETMVGMAGSKVKSDNYLKYCPLCFKEDMEKLGESYWRRLPQIPGALYCPKHQVLFKNSNVVITDSRNDFLCADEETCNADLTEDFYSNQVRELNLKYMENASYLLFRNQARKELSFIIKFYIDKLRKKGFASKGGTLYIAKLLEAFSYFYPSGYLELMQSSIDVKQEANWLRLFVRNNNKNRSPLRHILFLQFLEIGVEELFESNTAIGKRAVVGNRMPSYSIGEKRREWLKLIEANPEANRSELKRLGKGLHTWIYAHDKDWYDEVTPKTKIRKEKTETVDWEKRDETCLVLAKKAVEKLLHTEGKPIRIVPSNIRRTIGVKRWFLNDNLVKTQQYLKEVTEDIESYRVRKIKWAIDEMNKNGERLTVYKIQLKAGFGGGNKKIKSLIQYISEK</sequence>
<dbReference type="Pfam" id="PF06527">
    <property type="entry name" value="TniQ"/>
    <property type="match status" value="1"/>
</dbReference>
<evidence type="ECO:0000313" key="3">
    <source>
        <dbReference type="EMBL" id="BAU29722.1"/>
    </source>
</evidence>
<dbReference type="AlphaFoldDB" id="A0A0U5B155"/>
<gene>
    <name evidence="3" type="ORF">CB4_03959</name>
</gene>
<evidence type="ECO:0000259" key="2">
    <source>
        <dbReference type="Pfam" id="PF15978"/>
    </source>
</evidence>
<dbReference type="RefSeq" id="WP_258365633.1">
    <property type="nucleotide sequence ID" value="NZ_QJSZ01000006.1"/>
</dbReference>
<evidence type="ECO:0000259" key="1">
    <source>
        <dbReference type="Pfam" id="PF06527"/>
    </source>
</evidence>
<dbReference type="Pfam" id="PF15978">
    <property type="entry name" value="TnsD"/>
    <property type="match status" value="2"/>
</dbReference>
<proteinExistence type="predicted"/>
<organism evidence="3 4">
    <name type="scientific">Aneurinibacillus soli</name>
    <dbReference type="NCBI Taxonomy" id="1500254"/>
    <lineage>
        <taxon>Bacteria</taxon>
        <taxon>Bacillati</taxon>
        <taxon>Bacillota</taxon>
        <taxon>Bacilli</taxon>
        <taxon>Bacillales</taxon>
        <taxon>Paenibacillaceae</taxon>
        <taxon>Aneurinibacillus group</taxon>
        <taxon>Aneurinibacillus</taxon>
    </lineage>
</organism>